<proteinExistence type="predicted"/>
<organism evidence="1">
    <name type="scientific">Diabrotica virgifera virgifera</name>
    <name type="common">western corn rootworm</name>
    <dbReference type="NCBI Taxonomy" id="50390"/>
    <lineage>
        <taxon>Eukaryota</taxon>
        <taxon>Metazoa</taxon>
        <taxon>Ecdysozoa</taxon>
        <taxon>Arthropoda</taxon>
        <taxon>Hexapoda</taxon>
        <taxon>Insecta</taxon>
        <taxon>Pterygota</taxon>
        <taxon>Neoptera</taxon>
        <taxon>Endopterygota</taxon>
        <taxon>Coleoptera</taxon>
        <taxon>Polyphaga</taxon>
        <taxon>Cucujiformia</taxon>
        <taxon>Chrysomeloidea</taxon>
        <taxon>Chrysomelidae</taxon>
        <taxon>Galerucinae</taxon>
        <taxon>Diabroticina</taxon>
        <taxon>Diabroticites</taxon>
        <taxon>Diabrotica</taxon>
    </lineage>
</organism>
<reference evidence="1" key="1">
    <citation type="submission" date="2025-08" db="UniProtKB">
        <authorList>
            <consortium name="RefSeq"/>
        </authorList>
    </citation>
    <scope>IDENTIFICATION</scope>
    <source>
        <tissue evidence="1">Whole insect</tissue>
    </source>
</reference>
<evidence type="ECO:0000313" key="1">
    <source>
        <dbReference type="RefSeq" id="XP_028154666.1"/>
    </source>
</evidence>
<sequence length="307" mass="36448">MRQANPFTNKKDLYNIERAFNLNRSAFRHANDAISVDAWVNELKVSGSILFYKPQGRLSNEYPQLKQEDFVLMIMTEGQKELLLRFGDDCICMDGTHGLNGYGFELHTILVLDDLREGYPSAFLISSWNDAELMKIFFFYMLKNKLGKKLSLESSCQIWLKPINNAWLQVMHPAEFRLYCSWHVDRAWRKNLEKVINKEKRILIYQMLRMLLQETDIETFNTLMQTFLEFCQGSPESVEFANYFQQHYVNKAEHWAYCFRLYSGLNTNMHIERMHRTIKHLYLNGKYVKRLDKAISAILNFVRDKLF</sequence>
<dbReference type="PANTHER" id="PTHR33977">
    <property type="entry name" value="ZINC ION BINDING PROTEIN"/>
    <property type="match status" value="1"/>
</dbReference>
<accession>A0A6P7GY30</accession>
<dbReference type="AlphaFoldDB" id="A0A6P7GY30"/>
<gene>
    <name evidence="1" type="primary">LOC114348268</name>
</gene>
<dbReference type="InParanoid" id="A0A6P7GY30"/>
<feature type="non-terminal residue" evidence="1">
    <location>
        <position position="307"/>
    </location>
</feature>
<name>A0A6P7GY30_DIAVI</name>
<dbReference type="PANTHER" id="PTHR33977:SF1">
    <property type="entry name" value="ZINC ION BINDING PROTEIN"/>
    <property type="match status" value="1"/>
</dbReference>
<dbReference type="RefSeq" id="XP_028154666.1">
    <property type="nucleotide sequence ID" value="XM_028298865.1"/>
</dbReference>
<protein>
    <submittedName>
        <fullName evidence="1">Uncharacterized protein LOC114348268</fullName>
    </submittedName>
</protein>